<dbReference type="InterPro" id="IPR045071">
    <property type="entry name" value="BBP-like"/>
</dbReference>
<dbReference type="GO" id="GO:0048024">
    <property type="term" value="P:regulation of mRNA splicing, via spliceosome"/>
    <property type="evidence" value="ECO:0007669"/>
    <property type="project" value="TreeGrafter"/>
</dbReference>
<feature type="domain" description="KHDC4/BBP-like KH-domain type I" evidence="2">
    <location>
        <begin position="6"/>
        <end position="91"/>
    </location>
</feature>
<reference evidence="4" key="1">
    <citation type="submission" date="2016-04" db="EMBL/GenBank/DDBJ databases">
        <title>Cephalotus genome sequencing.</title>
        <authorList>
            <person name="Fukushima K."/>
            <person name="Hasebe M."/>
            <person name="Fang X."/>
        </authorList>
    </citation>
    <scope>NUCLEOTIDE SEQUENCE [LARGE SCALE GENOMIC DNA]</scope>
    <source>
        <strain evidence="4">cv. St1</strain>
    </source>
</reference>
<dbReference type="SUPFAM" id="SSF54791">
    <property type="entry name" value="Eukaryotic type KH-domain (KH-domain type I)"/>
    <property type="match status" value="1"/>
</dbReference>
<dbReference type="STRING" id="3775.A0A1Q3CJ19"/>
<name>A0A1Q3CJ19_CEPFO</name>
<dbReference type="GO" id="GO:0005634">
    <property type="term" value="C:nucleus"/>
    <property type="evidence" value="ECO:0007669"/>
    <property type="project" value="TreeGrafter"/>
</dbReference>
<dbReference type="PANTHER" id="PTHR11208">
    <property type="entry name" value="RNA-BINDING PROTEIN RELATED"/>
    <property type="match status" value="1"/>
</dbReference>
<evidence type="ECO:0000313" key="4">
    <source>
        <dbReference type="Proteomes" id="UP000187406"/>
    </source>
</evidence>
<proteinExistence type="predicted"/>
<dbReference type="InterPro" id="IPR036612">
    <property type="entry name" value="KH_dom_type_1_sf"/>
</dbReference>
<evidence type="ECO:0000259" key="2">
    <source>
        <dbReference type="Pfam" id="PF22675"/>
    </source>
</evidence>
<feature type="non-terminal residue" evidence="3">
    <location>
        <position position="1"/>
    </location>
</feature>
<dbReference type="OrthoDB" id="6777263at2759"/>
<dbReference type="AlphaFoldDB" id="A0A1Q3CJ19"/>
<feature type="non-terminal residue" evidence="3">
    <location>
        <position position="93"/>
    </location>
</feature>
<dbReference type="PANTHER" id="PTHR11208:SF42">
    <property type="entry name" value="QUAKING RELATED 54B, ISOFORM E"/>
    <property type="match status" value="1"/>
</dbReference>
<keyword evidence="1" id="KW-0694">RNA-binding</keyword>
<dbReference type="Pfam" id="PF22675">
    <property type="entry name" value="KH-I_KHDC4-BBP"/>
    <property type="match status" value="1"/>
</dbReference>
<dbReference type="InParanoid" id="A0A1Q3CJ19"/>
<organism evidence="3 4">
    <name type="scientific">Cephalotus follicularis</name>
    <name type="common">Albany pitcher plant</name>
    <dbReference type="NCBI Taxonomy" id="3775"/>
    <lineage>
        <taxon>Eukaryota</taxon>
        <taxon>Viridiplantae</taxon>
        <taxon>Streptophyta</taxon>
        <taxon>Embryophyta</taxon>
        <taxon>Tracheophyta</taxon>
        <taxon>Spermatophyta</taxon>
        <taxon>Magnoliopsida</taxon>
        <taxon>eudicotyledons</taxon>
        <taxon>Gunneridae</taxon>
        <taxon>Pentapetalae</taxon>
        <taxon>rosids</taxon>
        <taxon>fabids</taxon>
        <taxon>Oxalidales</taxon>
        <taxon>Cephalotaceae</taxon>
        <taxon>Cephalotus</taxon>
    </lineage>
</organism>
<dbReference type="EMBL" id="BDDD01002147">
    <property type="protein sequence ID" value="GAV80250.1"/>
    <property type="molecule type" value="Genomic_DNA"/>
</dbReference>
<dbReference type="GO" id="GO:0003729">
    <property type="term" value="F:mRNA binding"/>
    <property type="evidence" value="ECO:0007669"/>
    <property type="project" value="TreeGrafter"/>
</dbReference>
<keyword evidence="4" id="KW-1185">Reference proteome</keyword>
<sequence>IPIDTYPNFNFVGRLLGPLLNSLKRVEATIGCHVYIRGKWSIKDIDKKLRGRPCYEHLNDAPHILIEAYLPTNVIVIRLRQAQQIIKELLKPM</sequence>
<accession>A0A1Q3CJ19</accession>
<evidence type="ECO:0000256" key="1">
    <source>
        <dbReference type="ARBA" id="ARBA00022884"/>
    </source>
</evidence>
<dbReference type="InterPro" id="IPR055256">
    <property type="entry name" value="KH_1_KHDC4/BBP-like"/>
</dbReference>
<dbReference type="Gene3D" id="3.30.1370.10">
    <property type="entry name" value="K Homology domain, type 1"/>
    <property type="match status" value="1"/>
</dbReference>
<gene>
    <name evidence="3" type="ORF">CFOL_v3_23711</name>
</gene>
<evidence type="ECO:0000313" key="3">
    <source>
        <dbReference type="EMBL" id="GAV80250.1"/>
    </source>
</evidence>
<protein>
    <recommendedName>
        <fullName evidence="2">KHDC4/BBP-like KH-domain type I domain-containing protein</fullName>
    </recommendedName>
</protein>
<dbReference type="Proteomes" id="UP000187406">
    <property type="component" value="Unassembled WGS sequence"/>
</dbReference>
<comment type="caution">
    <text evidence="3">The sequence shown here is derived from an EMBL/GenBank/DDBJ whole genome shotgun (WGS) entry which is preliminary data.</text>
</comment>